<evidence type="ECO:0000313" key="3">
    <source>
        <dbReference type="Proteomes" id="UP000714275"/>
    </source>
</evidence>
<keyword evidence="3" id="KW-1185">Reference proteome</keyword>
<sequence>MYTAEIRSHSVYGIYAAAHRDCGLFHWSPGLGHQMKDIYTALPEAPSPRTFSIIPSSSESSRSEPMAPPSSSKKLKFDKKQHFTPDVSRRGWTCNICIPRRTNQFHFTTMQAAVRHEKTSPEHAQHISELEWWQPRDDDAWGALEQPPLTSDGLRTWEMQTHVDHVFDLVPFWIRGVDAAERGEVLRMEEFLQMMEEDGGWRTSDEVWGMLGAWRKPNHEEGSDGWGRKDDVSVPKAAGTDLSHLTSDDQDKGWGVMEEWAVPPTNSSSSHQRQDLGGTHPFVDDIALQEAADEDRRRRMHHFFEMPTEQKVLKIQEMVRYLHAHPA</sequence>
<proteinExistence type="predicted"/>
<feature type="region of interest" description="Disordered" evidence="1">
    <location>
        <begin position="50"/>
        <end position="80"/>
    </location>
</feature>
<accession>A0A9P7A879</accession>
<comment type="caution">
    <text evidence="2">The sequence shown here is derived from an EMBL/GenBank/DDBJ whole genome shotgun (WGS) entry which is preliminary data.</text>
</comment>
<evidence type="ECO:0000313" key="2">
    <source>
        <dbReference type="EMBL" id="KAG1784101.1"/>
    </source>
</evidence>
<evidence type="ECO:0000256" key="1">
    <source>
        <dbReference type="SAM" id="MobiDB-lite"/>
    </source>
</evidence>
<gene>
    <name evidence="2" type="ORF">EV702DRAFT_1057387</name>
</gene>
<feature type="compositionally biased region" description="Low complexity" evidence="1">
    <location>
        <begin position="52"/>
        <end position="72"/>
    </location>
</feature>
<dbReference type="OrthoDB" id="10251155at2759"/>
<name>A0A9P7A879_9AGAM</name>
<dbReference type="EMBL" id="JABBWD010000001">
    <property type="protein sequence ID" value="KAG1784101.1"/>
    <property type="molecule type" value="Genomic_DNA"/>
</dbReference>
<reference evidence="2" key="1">
    <citation type="journal article" date="2020" name="New Phytol.">
        <title>Comparative genomics reveals dynamic genome evolution in host specialist ectomycorrhizal fungi.</title>
        <authorList>
            <person name="Lofgren L.A."/>
            <person name="Nguyen N.H."/>
            <person name="Vilgalys R."/>
            <person name="Ruytinx J."/>
            <person name="Liao H.L."/>
            <person name="Branco S."/>
            <person name="Kuo A."/>
            <person name="LaButti K."/>
            <person name="Lipzen A."/>
            <person name="Andreopoulos W."/>
            <person name="Pangilinan J."/>
            <person name="Riley R."/>
            <person name="Hundley H."/>
            <person name="Na H."/>
            <person name="Barry K."/>
            <person name="Grigoriev I.V."/>
            <person name="Stajich J.E."/>
            <person name="Kennedy P.G."/>
        </authorList>
    </citation>
    <scope>NUCLEOTIDE SEQUENCE</scope>
    <source>
        <strain evidence="2">DOB743</strain>
    </source>
</reference>
<dbReference type="Proteomes" id="UP000714275">
    <property type="component" value="Unassembled WGS sequence"/>
</dbReference>
<protein>
    <submittedName>
        <fullName evidence="2">Uncharacterized protein</fullName>
    </submittedName>
</protein>
<organism evidence="2 3">
    <name type="scientific">Suillus placidus</name>
    <dbReference type="NCBI Taxonomy" id="48579"/>
    <lineage>
        <taxon>Eukaryota</taxon>
        <taxon>Fungi</taxon>
        <taxon>Dikarya</taxon>
        <taxon>Basidiomycota</taxon>
        <taxon>Agaricomycotina</taxon>
        <taxon>Agaricomycetes</taxon>
        <taxon>Agaricomycetidae</taxon>
        <taxon>Boletales</taxon>
        <taxon>Suillineae</taxon>
        <taxon>Suillaceae</taxon>
        <taxon>Suillus</taxon>
    </lineage>
</organism>
<dbReference type="AlphaFoldDB" id="A0A9P7A879"/>